<sequence>MDPNIQGYLQRKFAREAGEKRGVSGLPIRTKESQDTDNLPDRQHLVLIEYRIANRTLGTRLLSMGVLLIHESNSYIDLLAAIKGKSKEWENVPLVCREKSIAVRWKIGQAISDDSYDTLCGPDVDMNGLILMMRERHWKDRLVVVYHAEENDGSDSSKSSESSDSN</sequence>
<keyword evidence="2" id="KW-1185">Reference proteome</keyword>
<name>A0A4Z1KQY5_9HELO</name>
<organism evidence="1 2">
    <name type="scientific">Botrytis porri</name>
    <dbReference type="NCBI Taxonomy" id="87229"/>
    <lineage>
        <taxon>Eukaryota</taxon>
        <taxon>Fungi</taxon>
        <taxon>Dikarya</taxon>
        <taxon>Ascomycota</taxon>
        <taxon>Pezizomycotina</taxon>
        <taxon>Leotiomycetes</taxon>
        <taxon>Helotiales</taxon>
        <taxon>Sclerotiniaceae</taxon>
        <taxon>Botrytis</taxon>
    </lineage>
</organism>
<evidence type="ECO:0000313" key="1">
    <source>
        <dbReference type="EMBL" id="TGO87292.1"/>
    </source>
</evidence>
<dbReference type="Proteomes" id="UP000297280">
    <property type="component" value="Unassembled WGS sequence"/>
</dbReference>
<comment type="caution">
    <text evidence="1">The sequence shown here is derived from an EMBL/GenBank/DDBJ whole genome shotgun (WGS) entry which is preliminary data.</text>
</comment>
<dbReference type="AlphaFoldDB" id="A0A4Z1KQY5"/>
<dbReference type="OrthoDB" id="3538199at2759"/>
<accession>A0A4Z1KQY5</accession>
<protein>
    <submittedName>
        <fullName evidence="1">Uncharacterized protein</fullName>
    </submittedName>
</protein>
<reference evidence="1 2" key="1">
    <citation type="submission" date="2017-12" db="EMBL/GenBank/DDBJ databases">
        <title>Comparative genomics of Botrytis spp.</title>
        <authorList>
            <person name="Valero-Jimenez C.A."/>
            <person name="Tapia P."/>
            <person name="Veloso J."/>
            <person name="Silva-Moreno E."/>
            <person name="Staats M."/>
            <person name="Valdes J.H."/>
            <person name="Van Kan J.A.L."/>
        </authorList>
    </citation>
    <scope>NUCLEOTIDE SEQUENCE [LARGE SCALE GENOMIC DNA]</scope>
    <source>
        <strain evidence="1 2">MUCL3349</strain>
    </source>
</reference>
<evidence type="ECO:0000313" key="2">
    <source>
        <dbReference type="Proteomes" id="UP000297280"/>
    </source>
</evidence>
<dbReference type="EMBL" id="PQXO01000236">
    <property type="protein sequence ID" value="TGO87292.1"/>
    <property type="molecule type" value="Genomic_DNA"/>
</dbReference>
<gene>
    <name evidence="1" type="ORF">BPOR_0236g00150</name>
</gene>
<proteinExistence type="predicted"/>